<evidence type="ECO:0000256" key="1">
    <source>
        <dbReference type="PROSITE-ProRule" id="PRU00023"/>
    </source>
</evidence>
<proteinExistence type="predicted"/>
<dbReference type="Pfam" id="PF12796">
    <property type="entry name" value="Ank_2"/>
    <property type="match status" value="1"/>
</dbReference>
<gene>
    <name evidence="2" type="ORF">CISIN_1g041026mg</name>
</gene>
<dbReference type="SMART" id="SM00248">
    <property type="entry name" value="ANK"/>
    <property type="match status" value="2"/>
</dbReference>
<keyword evidence="1" id="KW-0040">ANK repeat</keyword>
<dbReference type="PANTHER" id="PTHR24121">
    <property type="entry name" value="NO MECHANORECEPTOR POTENTIAL C, ISOFORM D-RELATED"/>
    <property type="match status" value="1"/>
</dbReference>
<dbReference type="EMBL" id="KK792238">
    <property type="protein sequence ID" value="KDO37013.1"/>
    <property type="molecule type" value="Genomic_DNA"/>
</dbReference>
<name>A0A067D2H4_CITSI</name>
<dbReference type="PROSITE" id="PS50297">
    <property type="entry name" value="ANK_REP_REGION"/>
    <property type="match status" value="1"/>
</dbReference>
<protein>
    <submittedName>
        <fullName evidence="2">Uncharacterized protein</fullName>
    </submittedName>
</protein>
<feature type="repeat" description="ANK" evidence="1">
    <location>
        <begin position="82"/>
        <end position="114"/>
    </location>
</feature>
<dbReference type="PANTHER" id="PTHR24121:SF22">
    <property type="entry name" value="PROTEIN ACCELERATED CELL DEATH 6-LIKE"/>
    <property type="match status" value="1"/>
</dbReference>
<dbReference type="SMR" id="A0A067D2H4"/>
<dbReference type="Gene3D" id="1.25.40.20">
    <property type="entry name" value="Ankyrin repeat-containing domain"/>
    <property type="match status" value="1"/>
</dbReference>
<feature type="non-terminal residue" evidence="2">
    <location>
        <position position="149"/>
    </location>
</feature>
<dbReference type="PROSITE" id="PS50088">
    <property type="entry name" value="ANK_REPEAT"/>
    <property type="match status" value="1"/>
</dbReference>
<feature type="non-terminal residue" evidence="2">
    <location>
        <position position="1"/>
    </location>
</feature>
<evidence type="ECO:0000313" key="2">
    <source>
        <dbReference type="EMBL" id="KDO37013.1"/>
    </source>
</evidence>
<dbReference type="InterPro" id="IPR036770">
    <property type="entry name" value="Ankyrin_rpt-contain_sf"/>
</dbReference>
<accession>A0A067D2H4</accession>
<dbReference type="AlphaFoldDB" id="A0A067D2H4"/>
<dbReference type="Proteomes" id="UP000027120">
    <property type="component" value="Unassembled WGS sequence"/>
</dbReference>
<evidence type="ECO:0000313" key="3">
    <source>
        <dbReference type="Proteomes" id="UP000027120"/>
    </source>
</evidence>
<keyword evidence="3" id="KW-1185">Reference proteome</keyword>
<dbReference type="PaxDb" id="2711-XP_006478833.1"/>
<dbReference type="InterPro" id="IPR002110">
    <property type="entry name" value="Ankyrin_rpt"/>
</dbReference>
<sequence length="149" mass="16299">GKVLNLVHLNDTTNKSPLSLAIEMENTDVLEYILRSLPSGISWSSGKSPFSLLDVAAKYGHGEISAKIAQYYPFFINKTNNQGDTPLHCAARAGKLNTATVLVDFAKHIPSTSQPPVDLLRMENAMGNTVLREALFMLGRVNVRRTNTA</sequence>
<organism evidence="2 3">
    <name type="scientific">Citrus sinensis</name>
    <name type="common">Sweet orange</name>
    <name type="synonym">Citrus aurantium var. sinensis</name>
    <dbReference type="NCBI Taxonomy" id="2711"/>
    <lineage>
        <taxon>Eukaryota</taxon>
        <taxon>Viridiplantae</taxon>
        <taxon>Streptophyta</taxon>
        <taxon>Embryophyta</taxon>
        <taxon>Tracheophyta</taxon>
        <taxon>Spermatophyta</taxon>
        <taxon>Magnoliopsida</taxon>
        <taxon>eudicotyledons</taxon>
        <taxon>Gunneridae</taxon>
        <taxon>Pentapetalae</taxon>
        <taxon>rosids</taxon>
        <taxon>malvids</taxon>
        <taxon>Sapindales</taxon>
        <taxon>Rutaceae</taxon>
        <taxon>Aurantioideae</taxon>
        <taxon>Citrus</taxon>
    </lineage>
</organism>
<dbReference type="SUPFAM" id="SSF48403">
    <property type="entry name" value="Ankyrin repeat"/>
    <property type="match status" value="1"/>
</dbReference>
<reference evidence="2 3" key="1">
    <citation type="submission" date="2014-04" db="EMBL/GenBank/DDBJ databases">
        <authorList>
            <consortium name="International Citrus Genome Consortium"/>
            <person name="Gmitter F."/>
            <person name="Chen C."/>
            <person name="Farmerie W."/>
            <person name="Harkins T."/>
            <person name="Desany B."/>
            <person name="Mohiuddin M."/>
            <person name="Kodira C."/>
            <person name="Borodovsky M."/>
            <person name="Lomsadze A."/>
            <person name="Burns P."/>
            <person name="Jenkins J."/>
            <person name="Prochnik S."/>
            <person name="Shu S."/>
            <person name="Chapman J."/>
            <person name="Pitluck S."/>
            <person name="Schmutz J."/>
            <person name="Rokhsar D."/>
        </authorList>
    </citation>
    <scope>NUCLEOTIDE SEQUENCE</scope>
</reference>
<dbReference type="STRING" id="2711.A0A067D2H4"/>